<dbReference type="Pfam" id="PF12833">
    <property type="entry name" value="HTH_18"/>
    <property type="match status" value="1"/>
</dbReference>
<dbReference type="Proteomes" id="UP000243799">
    <property type="component" value="Unassembled WGS sequence"/>
</dbReference>
<name>A0A1I0XET0_9PSEU</name>
<dbReference type="EMBL" id="FOKG01000003">
    <property type="protein sequence ID" value="SFA99207.1"/>
    <property type="molecule type" value="Genomic_DNA"/>
</dbReference>
<dbReference type="PANTHER" id="PTHR46796">
    <property type="entry name" value="HTH-TYPE TRANSCRIPTIONAL ACTIVATOR RHAS-RELATED"/>
    <property type="match status" value="1"/>
</dbReference>
<reference evidence="6" key="1">
    <citation type="submission" date="2016-10" db="EMBL/GenBank/DDBJ databases">
        <authorList>
            <person name="Varghese N."/>
            <person name="Submissions S."/>
        </authorList>
    </citation>
    <scope>NUCLEOTIDE SEQUENCE [LARGE SCALE GENOMIC DNA]</scope>
    <source>
        <strain evidence="6">CGMCC 4.3568</strain>
    </source>
</reference>
<dbReference type="STRING" id="490629.SAMN05216266_103137"/>
<keyword evidence="1" id="KW-0805">Transcription regulation</keyword>
<evidence type="ECO:0000256" key="1">
    <source>
        <dbReference type="ARBA" id="ARBA00023015"/>
    </source>
</evidence>
<dbReference type="PROSITE" id="PS01124">
    <property type="entry name" value="HTH_ARAC_FAMILY_2"/>
    <property type="match status" value="1"/>
</dbReference>
<dbReference type="Gene3D" id="1.10.10.60">
    <property type="entry name" value="Homeodomain-like"/>
    <property type="match status" value="1"/>
</dbReference>
<proteinExistence type="predicted"/>
<sequence>MGADVHLLIEQLAESPGWTARFRVLDDYLTARLQHGPTLARPVHGAWQRLTASAGRLRISTLADEIGWTRQHLNVRFREQIGLTPKTVARIARLHRAATLLTTPSPPSWSDIAHSCGYADQAHLNRDFRTLTGCTPTEYVSP</sequence>
<dbReference type="AlphaFoldDB" id="A0A1I0XET0"/>
<keyword evidence="3" id="KW-0804">Transcription</keyword>
<dbReference type="InterPro" id="IPR009057">
    <property type="entry name" value="Homeodomain-like_sf"/>
</dbReference>
<dbReference type="InterPro" id="IPR050204">
    <property type="entry name" value="AraC_XylS_family_regulators"/>
</dbReference>
<dbReference type="RefSeq" id="WP_245788200.1">
    <property type="nucleotide sequence ID" value="NZ_FOKG01000003.1"/>
</dbReference>
<evidence type="ECO:0000256" key="2">
    <source>
        <dbReference type="ARBA" id="ARBA00023125"/>
    </source>
</evidence>
<protein>
    <submittedName>
        <fullName evidence="5">Helix-turn-helix domain-containing protein</fullName>
    </submittedName>
</protein>
<evidence type="ECO:0000313" key="6">
    <source>
        <dbReference type="Proteomes" id="UP000243799"/>
    </source>
</evidence>
<keyword evidence="6" id="KW-1185">Reference proteome</keyword>
<feature type="domain" description="HTH araC/xylS-type" evidence="4">
    <location>
        <begin position="56"/>
        <end position="142"/>
    </location>
</feature>
<evidence type="ECO:0000259" key="4">
    <source>
        <dbReference type="PROSITE" id="PS01124"/>
    </source>
</evidence>
<organism evidence="5 6">
    <name type="scientific">Amycolatopsis marina</name>
    <dbReference type="NCBI Taxonomy" id="490629"/>
    <lineage>
        <taxon>Bacteria</taxon>
        <taxon>Bacillati</taxon>
        <taxon>Actinomycetota</taxon>
        <taxon>Actinomycetes</taxon>
        <taxon>Pseudonocardiales</taxon>
        <taxon>Pseudonocardiaceae</taxon>
        <taxon>Amycolatopsis</taxon>
    </lineage>
</organism>
<evidence type="ECO:0000313" key="5">
    <source>
        <dbReference type="EMBL" id="SFA99207.1"/>
    </source>
</evidence>
<dbReference type="SUPFAM" id="SSF46689">
    <property type="entry name" value="Homeodomain-like"/>
    <property type="match status" value="1"/>
</dbReference>
<gene>
    <name evidence="5" type="ORF">SAMN05216266_103137</name>
</gene>
<dbReference type="GO" id="GO:0003700">
    <property type="term" value="F:DNA-binding transcription factor activity"/>
    <property type="evidence" value="ECO:0007669"/>
    <property type="project" value="InterPro"/>
</dbReference>
<dbReference type="PANTHER" id="PTHR46796:SF15">
    <property type="entry name" value="BLL1074 PROTEIN"/>
    <property type="match status" value="1"/>
</dbReference>
<dbReference type="InterPro" id="IPR018060">
    <property type="entry name" value="HTH_AraC"/>
</dbReference>
<evidence type="ECO:0000256" key="3">
    <source>
        <dbReference type="ARBA" id="ARBA00023163"/>
    </source>
</evidence>
<dbReference type="SMART" id="SM00342">
    <property type="entry name" value="HTH_ARAC"/>
    <property type="match status" value="1"/>
</dbReference>
<dbReference type="GO" id="GO:0043565">
    <property type="term" value="F:sequence-specific DNA binding"/>
    <property type="evidence" value="ECO:0007669"/>
    <property type="project" value="InterPro"/>
</dbReference>
<accession>A0A1I0XET0</accession>
<keyword evidence="2" id="KW-0238">DNA-binding</keyword>